<evidence type="ECO:0000313" key="2">
    <source>
        <dbReference type="EMBL" id="CAK7217558.1"/>
    </source>
</evidence>
<reference evidence="2 3" key="1">
    <citation type="submission" date="2024-01" db="EMBL/GenBank/DDBJ databases">
        <authorList>
            <person name="Allen C."/>
            <person name="Tagirdzhanova G."/>
        </authorList>
    </citation>
    <scope>NUCLEOTIDE SEQUENCE [LARGE SCALE GENOMIC DNA]</scope>
</reference>
<feature type="region of interest" description="Disordered" evidence="1">
    <location>
        <begin position="54"/>
        <end position="143"/>
    </location>
</feature>
<dbReference type="Proteomes" id="UP001642482">
    <property type="component" value="Unassembled WGS sequence"/>
</dbReference>
<sequence length="143" mass="15526">MSNYRHTWDAKSDQDLLIAMYEVFSPSAEQIRQIVQRTTSMGYSVTCKAVSQHLQKLRRTTTGESGSASAPSTPKTPRTPKTSRAKATAKSGGKRKNNAKAEEGEDAQSDEANAVKKVKTGEANDLAVKNELTSEMDEDSGCI</sequence>
<evidence type="ECO:0000313" key="3">
    <source>
        <dbReference type="Proteomes" id="UP001642482"/>
    </source>
</evidence>
<organism evidence="2 3">
    <name type="scientific">Sporothrix eucalyptigena</name>
    <dbReference type="NCBI Taxonomy" id="1812306"/>
    <lineage>
        <taxon>Eukaryota</taxon>
        <taxon>Fungi</taxon>
        <taxon>Dikarya</taxon>
        <taxon>Ascomycota</taxon>
        <taxon>Pezizomycotina</taxon>
        <taxon>Sordariomycetes</taxon>
        <taxon>Sordariomycetidae</taxon>
        <taxon>Ophiostomatales</taxon>
        <taxon>Ophiostomataceae</taxon>
        <taxon>Sporothrix</taxon>
    </lineage>
</organism>
<accession>A0ABP0BDC1</accession>
<feature type="compositionally biased region" description="Low complexity" evidence="1">
    <location>
        <begin position="67"/>
        <end position="86"/>
    </location>
</feature>
<feature type="compositionally biased region" description="Acidic residues" evidence="1">
    <location>
        <begin position="134"/>
        <end position="143"/>
    </location>
</feature>
<dbReference type="EMBL" id="CAWUHD010000024">
    <property type="protein sequence ID" value="CAK7217558.1"/>
    <property type="molecule type" value="Genomic_DNA"/>
</dbReference>
<evidence type="ECO:0008006" key="4">
    <source>
        <dbReference type="Google" id="ProtNLM"/>
    </source>
</evidence>
<gene>
    <name evidence="2" type="ORF">SEUCBS140593_003250</name>
</gene>
<comment type="caution">
    <text evidence="2">The sequence shown here is derived from an EMBL/GenBank/DDBJ whole genome shotgun (WGS) entry which is preliminary data.</text>
</comment>
<proteinExistence type="predicted"/>
<protein>
    <recommendedName>
        <fullName evidence="4">Clr5 domain-containing protein</fullName>
    </recommendedName>
</protein>
<name>A0ABP0BDC1_9PEZI</name>
<keyword evidence="3" id="KW-1185">Reference proteome</keyword>
<evidence type="ECO:0000256" key="1">
    <source>
        <dbReference type="SAM" id="MobiDB-lite"/>
    </source>
</evidence>